<name>A0AAQ1P2Y0_9PSED</name>
<dbReference type="EMBL" id="OPYN01000024">
    <property type="protein sequence ID" value="SPO58726.1"/>
    <property type="molecule type" value="Genomic_DNA"/>
</dbReference>
<dbReference type="NCBIfam" id="NF041748">
    <property type="entry name" value="Drt3b"/>
    <property type="match status" value="1"/>
</dbReference>
<dbReference type="InterPro" id="IPR000477">
    <property type="entry name" value="RT_dom"/>
</dbReference>
<dbReference type="Proteomes" id="UP000294335">
    <property type="component" value="Unassembled WGS sequence"/>
</dbReference>
<accession>A0AAQ1P2Y0</accession>
<proteinExistence type="predicted"/>
<comment type="caution">
    <text evidence="2">The sequence shown here is derived from an EMBL/GenBank/DDBJ whole genome shotgun (WGS) entry which is preliminary data.</text>
</comment>
<dbReference type="CDD" id="cd01646">
    <property type="entry name" value="RT_Bac_retron_I"/>
    <property type="match status" value="1"/>
</dbReference>
<evidence type="ECO:0000313" key="3">
    <source>
        <dbReference type="Proteomes" id="UP000294335"/>
    </source>
</evidence>
<dbReference type="Pfam" id="PF00078">
    <property type="entry name" value="RVT_1"/>
    <property type="match status" value="1"/>
</dbReference>
<evidence type="ECO:0000313" key="2">
    <source>
        <dbReference type="EMBL" id="SPO58726.1"/>
    </source>
</evidence>
<sequence>MKAGFRRVKKEDFSRVVLTETCPYEVPIIFSNLGFYWHLKKHETGEGLFPDVMGHLFCRDLSSDYTIPLSYKIRKDENSFRTLSLLHPRAQFRFVEFYKTFGEQVIFSCTKSSFSIRHPSGVASKYYTKSENDNISKYRSSQVVVSSAESRTKYLSSYFSYSGYTRLYRFFESYDFLQLERQYSSFWSVDISKFFDSIYTHSITWALKTKEFSKNHSAVKNSFGAVFDRLMQASNYNETAGIVIGPEVCRIFAEVIFQQIDSDIQGELSSKGLVVGRDYTVRRYVDDVFIFAISDHVASDVYHAVEIHAKKYKLNINKEKTVKATRPFVTEKTKSLKAVRYALAKLIERLLPKTESDEDGVYVPHRLYNRRRVAVDFIGEVKSACIGDPESYGVMCGYLMSALTRVLTQVTEKNISRSFDSSEVGHKFFGFYHVLIEIIFHLFTVNPSHVGSVKIFIASTLSCSFFEAHLPGELNSIKSKIYTCCRDFFESSEYAKISEGNNDHAMLEALNLLVVLKGLGGNYLLPRDTLQRIVNFSAGRQLSYFEIVVLLYYVENIPSYAAIKKILLASIKERLDDLSDIRSSAEKIYLFLDVMTCPFVEDKVKSRFTVALYKQINEKNPTPSQASDLMLRLSKYPWFVSWKDADFLSSLEKKELLKGY</sequence>
<feature type="domain" description="Reverse transcriptase" evidence="1">
    <location>
        <begin position="54"/>
        <end position="343"/>
    </location>
</feature>
<gene>
    <name evidence="2" type="ORF">JV551A3_V1_240029</name>
</gene>
<dbReference type="PROSITE" id="PS50878">
    <property type="entry name" value="RT_POL"/>
    <property type="match status" value="1"/>
</dbReference>
<evidence type="ECO:0000259" key="1">
    <source>
        <dbReference type="PROSITE" id="PS50878"/>
    </source>
</evidence>
<dbReference type="AlphaFoldDB" id="A0AAQ1P2Y0"/>
<dbReference type="RefSeq" id="WP_133969960.1">
    <property type="nucleotide sequence ID" value="NZ_OPYN01000024.1"/>
</dbReference>
<organism evidence="2 3">
    <name type="scientific">Pseudomonas inefficax</name>
    <dbReference type="NCBI Taxonomy" id="2078786"/>
    <lineage>
        <taxon>Bacteria</taxon>
        <taxon>Pseudomonadati</taxon>
        <taxon>Pseudomonadota</taxon>
        <taxon>Gammaproteobacteria</taxon>
        <taxon>Pseudomonadales</taxon>
        <taxon>Pseudomonadaceae</taxon>
        <taxon>Pseudomonas</taxon>
    </lineage>
</organism>
<protein>
    <recommendedName>
        <fullName evidence="1">Reverse transcriptase domain-containing protein</fullName>
    </recommendedName>
</protein>
<keyword evidence="3" id="KW-1185">Reference proteome</keyword>
<reference evidence="2 3" key="1">
    <citation type="submission" date="2018-02" db="EMBL/GenBank/DDBJ databases">
        <authorList>
            <person name="Dubost A."/>
        </authorList>
    </citation>
    <scope>NUCLEOTIDE SEQUENCE [LARGE SCALE GENOMIC DNA]</scope>
    <source>
        <strain evidence="3">JV551A3</strain>
    </source>
</reference>